<evidence type="ECO:0000256" key="1">
    <source>
        <dbReference type="ARBA" id="ARBA00023015"/>
    </source>
</evidence>
<dbReference type="GO" id="GO:0003700">
    <property type="term" value="F:DNA-binding transcription factor activity"/>
    <property type="evidence" value="ECO:0007669"/>
    <property type="project" value="InterPro"/>
</dbReference>
<dbReference type="Pfam" id="PF07729">
    <property type="entry name" value="FCD"/>
    <property type="match status" value="1"/>
</dbReference>
<dbReference type="SMART" id="SM00345">
    <property type="entry name" value="HTH_GNTR"/>
    <property type="match status" value="1"/>
</dbReference>
<dbReference type="InterPro" id="IPR000524">
    <property type="entry name" value="Tscrpt_reg_HTH_GntR"/>
</dbReference>
<dbReference type="PANTHER" id="PTHR43537:SF5">
    <property type="entry name" value="UXU OPERON TRANSCRIPTIONAL REGULATOR"/>
    <property type="match status" value="1"/>
</dbReference>
<keyword evidence="1" id="KW-0805">Transcription regulation</keyword>
<keyword evidence="2" id="KW-0238">DNA-binding</keyword>
<dbReference type="InterPro" id="IPR036390">
    <property type="entry name" value="WH_DNA-bd_sf"/>
</dbReference>
<dbReference type="RefSeq" id="WP_062860497.1">
    <property type="nucleotide sequence ID" value="NZ_CP014869.1"/>
</dbReference>
<accession>A0A144M353</accession>
<organism evidence="5 6">
    <name type="scientific">Brevibacterium linens</name>
    <dbReference type="NCBI Taxonomy" id="1703"/>
    <lineage>
        <taxon>Bacteria</taxon>
        <taxon>Bacillati</taxon>
        <taxon>Actinomycetota</taxon>
        <taxon>Actinomycetes</taxon>
        <taxon>Micrococcales</taxon>
        <taxon>Brevibacteriaceae</taxon>
        <taxon>Brevibacterium</taxon>
    </lineage>
</organism>
<gene>
    <name evidence="5" type="ORF">A2T55_01350</name>
</gene>
<dbReference type="PROSITE" id="PS50949">
    <property type="entry name" value="HTH_GNTR"/>
    <property type="match status" value="1"/>
</dbReference>
<dbReference type="SUPFAM" id="SSF46785">
    <property type="entry name" value="Winged helix' DNA-binding domain"/>
    <property type="match status" value="1"/>
</dbReference>
<dbReference type="InterPro" id="IPR036388">
    <property type="entry name" value="WH-like_DNA-bd_sf"/>
</dbReference>
<dbReference type="InterPro" id="IPR008920">
    <property type="entry name" value="TF_FadR/GntR_C"/>
</dbReference>
<dbReference type="KEGG" id="bly:A2T55_01350"/>
<evidence type="ECO:0000256" key="2">
    <source>
        <dbReference type="ARBA" id="ARBA00023125"/>
    </source>
</evidence>
<dbReference type="EMBL" id="CP014869">
    <property type="protein sequence ID" value="AMT92615.1"/>
    <property type="molecule type" value="Genomic_DNA"/>
</dbReference>
<dbReference type="CDD" id="cd07377">
    <property type="entry name" value="WHTH_GntR"/>
    <property type="match status" value="1"/>
</dbReference>
<dbReference type="SUPFAM" id="SSF48008">
    <property type="entry name" value="GntR ligand-binding domain-like"/>
    <property type="match status" value="1"/>
</dbReference>
<feature type="domain" description="HTH gntR-type" evidence="4">
    <location>
        <begin position="10"/>
        <end position="77"/>
    </location>
</feature>
<dbReference type="Gene3D" id="1.20.120.530">
    <property type="entry name" value="GntR ligand-binding domain-like"/>
    <property type="match status" value="1"/>
</dbReference>
<dbReference type="Pfam" id="PF00392">
    <property type="entry name" value="GntR"/>
    <property type="match status" value="1"/>
</dbReference>
<evidence type="ECO:0000313" key="5">
    <source>
        <dbReference type="EMBL" id="AMT92615.1"/>
    </source>
</evidence>
<evidence type="ECO:0000259" key="4">
    <source>
        <dbReference type="PROSITE" id="PS50949"/>
    </source>
</evidence>
<name>A0A144M353_BRELN</name>
<dbReference type="PANTHER" id="PTHR43537">
    <property type="entry name" value="TRANSCRIPTIONAL REGULATOR, GNTR FAMILY"/>
    <property type="match status" value="1"/>
</dbReference>
<dbReference type="GO" id="GO:0003677">
    <property type="term" value="F:DNA binding"/>
    <property type="evidence" value="ECO:0007669"/>
    <property type="project" value="UniProtKB-KW"/>
</dbReference>
<dbReference type="AlphaFoldDB" id="A0A144M353"/>
<dbReference type="Proteomes" id="UP000075950">
    <property type="component" value="Chromosome"/>
</dbReference>
<protein>
    <submittedName>
        <fullName evidence="5">GntR family transcriptional regulator</fullName>
    </submittedName>
</protein>
<reference evidence="6" key="1">
    <citation type="submission" date="2016-03" db="EMBL/GenBank/DDBJ databases">
        <authorList>
            <person name="Ploux O."/>
        </authorList>
    </citation>
    <scope>NUCLEOTIDE SEQUENCE [LARGE SCALE GENOMIC DNA]</scope>
    <source>
        <strain evidence="6">BS258</strain>
    </source>
</reference>
<proteinExistence type="predicted"/>
<evidence type="ECO:0000313" key="6">
    <source>
        <dbReference type="Proteomes" id="UP000075950"/>
    </source>
</evidence>
<dbReference type="SMART" id="SM00895">
    <property type="entry name" value="FCD"/>
    <property type="match status" value="1"/>
</dbReference>
<dbReference type="Gene3D" id="1.10.10.10">
    <property type="entry name" value="Winged helix-like DNA-binding domain superfamily/Winged helix DNA-binding domain"/>
    <property type="match status" value="1"/>
</dbReference>
<sequence length="226" mass="24462">MSETQTEIGPRVGDQVFEALQASILSGEYLSGDRLRIRQLAASLGTSVMPVRESLARLEAVGLVETSPHRGAVVKTFTAEELLQIYSVRRILEVEATVQGAQKLDEVGRARLDEEFAAMEAALDSGDASKYLDHDEELLATIYSASGNPVLAETIRALWLRCRAYKLVGARLEIAAADTVPLLKHQRRLMDAVDAGDPAAAAEVTEESFDDAVRRIRAGLGDQAAV</sequence>
<keyword evidence="3" id="KW-0804">Transcription</keyword>
<evidence type="ECO:0000256" key="3">
    <source>
        <dbReference type="ARBA" id="ARBA00023163"/>
    </source>
</evidence>
<dbReference type="InterPro" id="IPR011711">
    <property type="entry name" value="GntR_C"/>
</dbReference>